<dbReference type="Proteomes" id="UP001319104">
    <property type="component" value="Unassembled WGS sequence"/>
</dbReference>
<dbReference type="RefSeq" id="WP_213945472.1">
    <property type="nucleotide sequence ID" value="NZ_JAHCMY010000005.1"/>
</dbReference>
<feature type="transmembrane region" description="Helical" evidence="1">
    <location>
        <begin position="275"/>
        <end position="298"/>
    </location>
</feature>
<evidence type="ECO:0000256" key="1">
    <source>
        <dbReference type="SAM" id="Phobius"/>
    </source>
</evidence>
<keyword evidence="1" id="KW-0472">Membrane</keyword>
<protein>
    <submittedName>
        <fullName evidence="2">Uncharacterized protein</fullName>
    </submittedName>
</protein>
<accession>A0AAP2CH68</accession>
<keyword evidence="3" id="KW-1185">Reference proteome</keyword>
<organism evidence="2 3">
    <name type="scientific">Litoribacter ruber</name>
    <dbReference type="NCBI Taxonomy" id="702568"/>
    <lineage>
        <taxon>Bacteria</taxon>
        <taxon>Pseudomonadati</taxon>
        <taxon>Bacteroidota</taxon>
        <taxon>Cytophagia</taxon>
        <taxon>Cytophagales</taxon>
        <taxon>Cyclobacteriaceae</taxon>
        <taxon>Litoribacter</taxon>
    </lineage>
</organism>
<dbReference type="EMBL" id="JAHCMY010000005">
    <property type="protein sequence ID" value="MBS9524626.1"/>
    <property type="molecule type" value="Genomic_DNA"/>
</dbReference>
<sequence>MAYKVEIVSFAFSVLVCAIPKVSYSQGQDSDPENTLDFLEMGESLKGLTYKVQVGSFSAPRFHDVFELEENEEGYLWTLGEFESLPEASEKRDSLSDYFPDAWVSFYLNEEKATYKEIDSAVQSHLAQSKLALKEGLEWIKSAGYLPELRYKVQVGSHRRPVSVPGFSSEEYEGKHLLLFGEFVDYHEALEARDSLTKIGFPDSWVSFYLSGDRADLVAVNDYIKGNFVQTEIPEVQVAESSDESIIQALDNKLSADTEKSFLKKLLYFEAERKIYSIALYFIIIFFGTTISLIMVLISHRRSVEMAKARKKVYQRKIDDFLSSLLLEDDLTDELLDKKLQKFKTKIPFDRNWCKELLIKNIVDLKKNFKGEMADMFITIYLKLELLSYTERLINDSSWYVKTKGIFHFQELGYAEGLPLIKAYTDSSNDFLRNVAIIAYISLDEKDPLAIFNNYNGQIDKIEELKILDTIKTSKIKVPKNIILWLKSDNESLVSLTLKMVTYFNHAEAGPTVIELLDHHSSKIRNEAIGACGKLFLVTAEEKLLEKFVSETEDNQIEILRTLRTIGSYLTNFFLEKLLEQNHSREVKIETMITLKELGSEVYEQNFDDKSELGLIKLHVENPYIK</sequence>
<dbReference type="AlphaFoldDB" id="A0AAP2CH68"/>
<keyword evidence="1" id="KW-1133">Transmembrane helix</keyword>
<comment type="caution">
    <text evidence="2">The sequence shown here is derived from an EMBL/GenBank/DDBJ whole genome shotgun (WGS) entry which is preliminary data.</text>
</comment>
<gene>
    <name evidence="2" type="ORF">KI659_11450</name>
</gene>
<dbReference type="InterPro" id="IPR011989">
    <property type="entry name" value="ARM-like"/>
</dbReference>
<proteinExistence type="predicted"/>
<dbReference type="SUPFAM" id="SSF48371">
    <property type="entry name" value="ARM repeat"/>
    <property type="match status" value="1"/>
</dbReference>
<dbReference type="Gene3D" id="1.25.10.10">
    <property type="entry name" value="Leucine-rich Repeat Variant"/>
    <property type="match status" value="1"/>
</dbReference>
<evidence type="ECO:0000313" key="3">
    <source>
        <dbReference type="Proteomes" id="UP001319104"/>
    </source>
</evidence>
<reference evidence="2 3" key="1">
    <citation type="submission" date="2021-05" db="EMBL/GenBank/DDBJ databases">
        <authorList>
            <person name="Zhang Z.D."/>
            <person name="Osman G."/>
        </authorList>
    </citation>
    <scope>NUCLEOTIDE SEQUENCE [LARGE SCALE GENOMIC DNA]</scope>
    <source>
        <strain evidence="2 3">KCTC 32217</strain>
    </source>
</reference>
<name>A0AAP2CH68_9BACT</name>
<evidence type="ECO:0000313" key="2">
    <source>
        <dbReference type="EMBL" id="MBS9524626.1"/>
    </source>
</evidence>
<dbReference type="InterPro" id="IPR016024">
    <property type="entry name" value="ARM-type_fold"/>
</dbReference>
<keyword evidence="1" id="KW-0812">Transmembrane</keyword>